<dbReference type="Proteomes" id="UP000828390">
    <property type="component" value="Unassembled WGS sequence"/>
</dbReference>
<sequence>MEIEITDEPLRNWIKSYFAIDHITSAIRPFMKQLFEDKFQENVRKVKKKSNLMNIYECNSCDPDKVKPYHAMSGQCSFPRKRGRCNCAKENTIPCPAINACGMLYDIMTMEHIMEEPIWSNSNYEQLSTRACEQMKCYISCTGYRDVSNVDQMELTAFFQICTNNTILRRTLDDDDIRMLEQVKNDHREIVGSTDASADKFKKYVSNINVLLDYDTCIVDRDYFISMELKKLEDDKVKITICEEIHYIKKALYAISKAKAELQDESEGDSGDQIRLLETVESMQRRRLQQQTEVFIQELLRAGARYQPG</sequence>
<dbReference type="AlphaFoldDB" id="A0A9D4JE28"/>
<comment type="caution">
    <text evidence="1">The sequence shown here is derived from an EMBL/GenBank/DDBJ whole genome shotgun (WGS) entry which is preliminary data.</text>
</comment>
<accession>A0A9D4JE28</accession>
<organism evidence="1 2">
    <name type="scientific">Dreissena polymorpha</name>
    <name type="common">Zebra mussel</name>
    <name type="synonym">Mytilus polymorpha</name>
    <dbReference type="NCBI Taxonomy" id="45954"/>
    <lineage>
        <taxon>Eukaryota</taxon>
        <taxon>Metazoa</taxon>
        <taxon>Spiralia</taxon>
        <taxon>Lophotrochozoa</taxon>
        <taxon>Mollusca</taxon>
        <taxon>Bivalvia</taxon>
        <taxon>Autobranchia</taxon>
        <taxon>Heteroconchia</taxon>
        <taxon>Euheterodonta</taxon>
        <taxon>Imparidentia</taxon>
        <taxon>Neoheterodontei</taxon>
        <taxon>Myida</taxon>
        <taxon>Dreissenoidea</taxon>
        <taxon>Dreissenidae</taxon>
        <taxon>Dreissena</taxon>
    </lineage>
</organism>
<name>A0A9D4JE28_DREPO</name>
<protein>
    <submittedName>
        <fullName evidence="1">Uncharacterized protein</fullName>
    </submittedName>
</protein>
<proteinExistence type="predicted"/>
<evidence type="ECO:0000313" key="1">
    <source>
        <dbReference type="EMBL" id="KAH3805233.1"/>
    </source>
</evidence>
<keyword evidence="2" id="KW-1185">Reference proteome</keyword>
<dbReference type="EMBL" id="JAIWYP010000006">
    <property type="protein sequence ID" value="KAH3805233.1"/>
    <property type="molecule type" value="Genomic_DNA"/>
</dbReference>
<reference evidence="1" key="1">
    <citation type="journal article" date="2019" name="bioRxiv">
        <title>The Genome of the Zebra Mussel, Dreissena polymorpha: A Resource for Invasive Species Research.</title>
        <authorList>
            <person name="McCartney M.A."/>
            <person name="Auch B."/>
            <person name="Kono T."/>
            <person name="Mallez S."/>
            <person name="Zhang Y."/>
            <person name="Obille A."/>
            <person name="Becker A."/>
            <person name="Abrahante J.E."/>
            <person name="Garbe J."/>
            <person name="Badalamenti J.P."/>
            <person name="Herman A."/>
            <person name="Mangelson H."/>
            <person name="Liachko I."/>
            <person name="Sullivan S."/>
            <person name="Sone E.D."/>
            <person name="Koren S."/>
            <person name="Silverstein K.A.T."/>
            <person name="Beckman K.B."/>
            <person name="Gohl D.M."/>
        </authorList>
    </citation>
    <scope>NUCLEOTIDE SEQUENCE</scope>
    <source>
        <strain evidence="1">Duluth1</strain>
        <tissue evidence="1">Whole animal</tissue>
    </source>
</reference>
<reference evidence="1" key="2">
    <citation type="submission" date="2020-11" db="EMBL/GenBank/DDBJ databases">
        <authorList>
            <person name="McCartney M.A."/>
            <person name="Auch B."/>
            <person name="Kono T."/>
            <person name="Mallez S."/>
            <person name="Becker A."/>
            <person name="Gohl D.M."/>
            <person name="Silverstein K.A.T."/>
            <person name="Koren S."/>
            <person name="Bechman K.B."/>
            <person name="Herman A."/>
            <person name="Abrahante J.E."/>
            <person name="Garbe J."/>
        </authorList>
    </citation>
    <scope>NUCLEOTIDE SEQUENCE</scope>
    <source>
        <strain evidence="1">Duluth1</strain>
        <tissue evidence="1">Whole animal</tissue>
    </source>
</reference>
<gene>
    <name evidence="1" type="ORF">DPMN_133530</name>
</gene>
<evidence type="ECO:0000313" key="2">
    <source>
        <dbReference type="Proteomes" id="UP000828390"/>
    </source>
</evidence>